<dbReference type="Pfam" id="PF00466">
    <property type="entry name" value="Ribosomal_L10"/>
    <property type="match status" value="1"/>
</dbReference>
<evidence type="ECO:0000256" key="5">
    <source>
        <dbReference type="ARBA" id="ARBA00035716"/>
    </source>
</evidence>
<dbReference type="Gene3D" id="3.30.70.1730">
    <property type="match status" value="1"/>
</dbReference>
<organism evidence="6 7">
    <name type="scientific">Geodia barretti</name>
    <name type="common">Barrett's horny sponge</name>
    <dbReference type="NCBI Taxonomy" id="519541"/>
    <lineage>
        <taxon>Eukaryota</taxon>
        <taxon>Metazoa</taxon>
        <taxon>Porifera</taxon>
        <taxon>Demospongiae</taxon>
        <taxon>Heteroscleromorpha</taxon>
        <taxon>Tetractinellida</taxon>
        <taxon>Astrophorina</taxon>
        <taxon>Geodiidae</taxon>
        <taxon>Geodia</taxon>
    </lineage>
</organism>
<keyword evidence="3" id="KW-0687">Ribonucleoprotein</keyword>
<dbReference type="GO" id="GO:0005840">
    <property type="term" value="C:ribosome"/>
    <property type="evidence" value="ECO:0007669"/>
    <property type="project" value="UniProtKB-KW"/>
</dbReference>
<dbReference type="InterPro" id="IPR043141">
    <property type="entry name" value="Ribosomal_uL10-like_sf"/>
</dbReference>
<dbReference type="GO" id="GO:1990904">
    <property type="term" value="C:ribonucleoprotein complex"/>
    <property type="evidence" value="ECO:0007669"/>
    <property type="project" value="UniProtKB-KW"/>
</dbReference>
<evidence type="ECO:0000256" key="4">
    <source>
        <dbReference type="ARBA" id="ARBA00035707"/>
    </source>
</evidence>
<sequence length="191" mass="20230">MALAENPGNRRNILPTQAKVDRVTELKEKLENSSIVIAAGFSGMGSNQMVDLRRRMRDGGVEFVVIKNNLLNLAADAADIPQLKDIITGQTGIAFGYEDPVMAAKTVNAAAVAGGILRINGAVVDRGIPMAASEVSRLAALPPRPVLVAQLLGNMQSPLYGLLSVLSGPLRSLAYLLQARSDQLQQTESVA</sequence>
<dbReference type="HAMAP" id="MF_00362">
    <property type="entry name" value="Ribosomal_uL10"/>
    <property type="match status" value="1"/>
</dbReference>
<evidence type="ECO:0000256" key="2">
    <source>
        <dbReference type="ARBA" id="ARBA00022980"/>
    </source>
</evidence>
<dbReference type="Gene3D" id="6.10.250.290">
    <property type="match status" value="1"/>
</dbReference>
<name>A0AA35QRS6_GEOBA</name>
<reference evidence="6" key="1">
    <citation type="submission" date="2023-03" db="EMBL/GenBank/DDBJ databases">
        <authorList>
            <person name="Steffen K."/>
            <person name="Cardenas P."/>
        </authorList>
    </citation>
    <scope>NUCLEOTIDE SEQUENCE</scope>
</reference>
<protein>
    <recommendedName>
        <fullName evidence="4">Large ribosomal subunit protein uL10m</fullName>
    </recommendedName>
    <alternativeName>
        <fullName evidence="5">39S ribosomal protein L10, mitochondrial</fullName>
    </alternativeName>
</protein>
<dbReference type="EMBL" id="CASHTH010000031">
    <property type="protein sequence ID" value="CAI7989472.1"/>
    <property type="molecule type" value="Genomic_DNA"/>
</dbReference>
<keyword evidence="2 6" id="KW-0689">Ribosomal protein</keyword>
<accession>A0AA35QRS6</accession>
<dbReference type="NCBIfam" id="NF000955">
    <property type="entry name" value="PRK00099.1-1"/>
    <property type="match status" value="1"/>
</dbReference>
<dbReference type="CDD" id="cd05797">
    <property type="entry name" value="Ribosomal_L10"/>
    <property type="match status" value="1"/>
</dbReference>
<comment type="caution">
    <text evidence="6">The sequence shown here is derived from an EMBL/GenBank/DDBJ whole genome shotgun (WGS) entry which is preliminary data.</text>
</comment>
<keyword evidence="7" id="KW-1185">Reference proteome</keyword>
<dbReference type="InterPro" id="IPR047865">
    <property type="entry name" value="Ribosomal_uL10_bac_type"/>
</dbReference>
<evidence type="ECO:0000256" key="1">
    <source>
        <dbReference type="ARBA" id="ARBA00008889"/>
    </source>
</evidence>
<dbReference type="SUPFAM" id="SSF160369">
    <property type="entry name" value="Ribosomal protein L10-like"/>
    <property type="match status" value="1"/>
</dbReference>
<dbReference type="InterPro" id="IPR001790">
    <property type="entry name" value="Ribosomal_uL10"/>
</dbReference>
<dbReference type="InterPro" id="IPR022973">
    <property type="entry name" value="Ribosomal_uL10_bac"/>
</dbReference>
<evidence type="ECO:0000313" key="6">
    <source>
        <dbReference type="EMBL" id="CAI7989472.1"/>
    </source>
</evidence>
<comment type="similarity">
    <text evidence="1">Belongs to the universal ribosomal protein uL10 family.</text>
</comment>
<dbReference type="PANTHER" id="PTHR11560">
    <property type="entry name" value="39S RIBOSOMAL PROTEIN L10, MITOCHONDRIAL"/>
    <property type="match status" value="1"/>
</dbReference>
<evidence type="ECO:0000256" key="3">
    <source>
        <dbReference type="ARBA" id="ARBA00023274"/>
    </source>
</evidence>
<dbReference type="Proteomes" id="UP001174909">
    <property type="component" value="Unassembled WGS sequence"/>
</dbReference>
<proteinExistence type="inferred from homology"/>
<evidence type="ECO:0000313" key="7">
    <source>
        <dbReference type="Proteomes" id="UP001174909"/>
    </source>
</evidence>
<gene>
    <name evidence="6" type="ORF">GBAR_LOCUS228</name>
</gene>
<dbReference type="AlphaFoldDB" id="A0AA35QRS6"/>